<comment type="cofactor">
    <cofactor evidence="1">
        <name>Mn(2+)</name>
        <dbReference type="ChEBI" id="CHEBI:29035"/>
    </cofactor>
</comment>
<organism evidence="16 17">
    <name type="scientific">Vanessa tameamea</name>
    <name type="common">Kamehameha butterfly</name>
    <dbReference type="NCBI Taxonomy" id="334116"/>
    <lineage>
        <taxon>Eukaryota</taxon>
        <taxon>Metazoa</taxon>
        <taxon>Ecdysozoa</taxon>
        <taxon>Arthropoda</taxon>
        <taxon>Hexapoda</taxon>
        <taxon>Insecta</taxon>
        <taxon>Pterygota</taxon>
        <taxon>Neoptera</taxon>
        <taxon>Endopterygota</taxon>
        <taxon>Lepidoptera</taxon>
        <taxon>Glossata</taxon>
        <taxon>Ditrysia</taxon>
        <taxon>Papilionoidea</taxon>
        <taxon>Nymphalidae</taxon>
        <taxon>Nymphalinae</taxon>
        <taxon>Vanessa</taxon>
    </lineage>
</organism>
<comment type="cofactor">
    <cofactor evidence="2">
        <name>Mg(2+)</name>
        <dbReference type="ChEBI" id="CHEBI:18420"/>
    </cofactor>
</comment>
<evidence type="ECO:0000256" key="9">
    <source>
        <dbReference type="ARBA" id="ARBA00022884"/>
    </source>
</evidence>
<dbReference type="InterPro" id="IPR035979">
    <property type="entry name" value="RBD_domain_sf"/>
</dbReference>
<dbReference type="InterPro" id="IPR000504">
    <property type="entry name" value="RRM_dom"/>
</dbReference>
<evidence type="ECO:0000256" key="8">
    <source>
        <dbReference type="ARBA" id="ARBA00022842"/>
    </source>
</evidence>
<dbReference type="Pfam" id="PF03828">
    <property type="entry name" value="PAP_assoc"/>
    <property type="match status" value="1"/>
</dbReference>
<dbReference type="CDD" id="cd05402">
    <property type="entry name" value="NT_PAP_TUTase"/>
    <property type="match status" value="1"/>
</dbReference>
<dbReference type="CDD" id="cd00590">
    <property type="entry name" value="RRM_SF"/>
    <property type="match status" value="1"/>
</dbReference>
<keyword evidence="7" id="KW-0479">Metal-binding</keyword>
<dbReference type="SUPFAM" id="SSF81301">
    <property type="entry name" value="Nucleotidyltransferase"/>
    <property type="match status" value="1"/>
</dbReference>
<feature type="domain" description="RRM" evidence="15">
    <location>
        <begin position="11"/>
        <end position="81"/>
    </location>
</feature>
<evidence type="ECO:0000256" key="5">
    <source>
        <dbReference type="ARBA" id="ARBA00022679"/>
    </source>
</evidence>
<dbReference type="InterPro" id="IPR012677">
    <property type="entry name" value="Nucleotide-bd_a/b_plait_sf"/>
</dbReference>
<keyword evidence="8" id="KW-0460">Magnesium</keyword>
<dbReference type="PANTHER" id="PTHR12271">
    <property type="entry name" value="POLY A POLYMERASE CID PAP -RELATED"/>
    <property type="match status" value="1"/>
</dbReference>
<keyword evidence="16" id="KW-1185">Reference proteome</keyword>
<proteinExistence type="predicted"/>
<dbReference type="PROSITE" id="PS50102">
    <property type="entry name" value="RRM"/>
    <property type="match status" value="1"/>
</dbReference>
<accession>A0ABM4APL0</accession>
<evidence type="ECO:0000256" key="10">
    <source>
        <dbReference type="ARBA" id="ARBA00030790"/>
    </source>
</evidence>
<keyword evidence="6" id="KW-0548">Nucleotidyltransferase</keyword>
<protein>
    <recommendedName>
        <fullName evidence="4">Speckle targeted PIP5K1A-regulated poly(A) polymerase</fullName>
        <ecNumber evidence="3">2.7.7.52</ecNumber>
    </recommendedName>
    <alternativeName>
        <fullName evidence="10">RNA-binding motif protein 21</fullName>
    </alternativeName>
    <alternativeName>
        <fullName evidence="11">U6 snRNA-specific terminal uridylyltransferase 1</fullName>
    </alternativeName>
</protein>
<evidence type="ECO:0000259" key="15">
    <source>
        <dbReference type="PROSITE" id="PS50102"/>
    </source>
</evidence>
<feature type="compositionally biased region" description="Basic and acidic residues" evidence="14">
    <location>
        <begin position="710"/>
        <end position="726"/>
    </location>
</feature>
<evidence type="ECO:0000256" key="11">
    <source>
        <dbReference type="ARBA" id="ARBA00033036"/>
    </source>
</evidence>
<name>A0ABM4APL0_VANTA</name>
<evidence type="ECO:0000256" key="12">
    <source>
        <dbReference type="ARBA" id="ARBA00049105"/>
    </source>
</evidence>
<dbReference type="Gene3D" id="3.30.70.330">
    <property type="match status" value="1"/>
</dbReference>
<keyword evidence="9 13" id="KW-0694">RNA-binding</keyword>
<evidence type="ECO:0000256" key="4">
    <source>
        <dbReference type="ARBA" id="ARBA00021679"/>
    </source>
</evidence>
<keyword evidence="5" id="KW-0808">Transferase</keyword>
<feature type="region of interest" description="Disordered" evidence="14">
    <location>
        <begin position="686"/>
        <end position="726"/>
    </location>
</feature>
<dbReference type="SUPFAM" id="SSF54928">
    <property type="entry name" value="RNA-binding domain, RBD"/>
    <property type="match status" value="1"/>
</dbReference>
<evidence type="ECO:0000313" key="16">
    <source>
        <dbReference type="Proteomes" id="UP001652626"/>
    </source>
</evidence>
<gene>
    <name evidence="17 18" type="primary">LOC113396549</name>
</gene>
<dbReference type="InterPro" id="IPR002058">
    <property type="entry name" value="PAP_assoc"/>
</dbReference>
<dbReference type="Proteomes" id="UP001652626">
    <property type="component" value="Chromosome 15"/>
</dbReference>
<dbReference type="InterPro" id="IPR043519">
    <property type="entry name" value="NT_sf"/>
</dbReference>
<evidence type="ECO:0000313" key="18">
    <source>
        <dbReference type="RefSeq" id="XP_064073241.1"/>
    </source>
</evidence>
<evidence type="ECO:0000313" key="17">
    <source>
        <dbReference type="RefSeq" id="XP_064073240.1"/>
    </source>
</evidence>
<dbReference type="EC" id="2.7.7.52" evidence="3"/>
<dbReference type="SMART" id="SM00360">
    <property type="entry name" value="RRM"/>
    <property type="match status" value="1"/>
</dbReference>
<evidence type="ECO:0000256" key="13">
    <source>
        <dbReference type="PROSITE-ProRule" id="PRU00176"/>
    </source>
</evidence>
<dbReference type="RefSeq" id="XP_064073241.1">
    <property type="nucleotide sequence ID" value="XM_064217171.1"/>
</dbReference>
<dbReference type="SUPFAM" id="SSF81631">
    <property type="entry name" value="PAP/OAS1 substrate-binding domain"/>
    <property type="match status" value="1"/>
</dbReference>
<dbReference type="Gene3D" id="3.30.460.10">
    <property type="entry name" value="Beta Polymerase, domain 2"/>
    <property type="match status" value="1"/>
</dbReference>
<dbReference type="Gene3D" id="1.10.1410.10">
    <property type="match status" value="1"/>
</dbReference>
<comment type="catalytic activity">
    <reaction evidence="12">
        <text>RNA(n) + UTP = RNA(n)-3'-uridine ribonucleotide + diphosphate</text>
        <dbReference type="Rhea" id="RHEA:14785"/>
        <dbReference type="Rhea" id="RHEA-COMP:14527"/>
        <dbReference type="Rhea" id="RHEA-COMP:17348"/>
        <dbReference type="ChEBI" id="CHEBI:33019"/>
        <dbReference type="ChEBI" id="CHEBI:46398"/>
        <dbReference type="ChEBI" id="CHEBI:140395"/>
        <dbReference type="ChEBI" id="CHEBI:173116"/>
        <dbReference type="EC" id="2.7.7.52"/>
    </reaction>
</comment>
<reference evidence="17 18" key="1">
    <citation type="submission" date="2025-05" db="UniProtKB">
        <authorList>
            <consortium name="RefSeq"/>
        </authorList>
    </citation>
    <scope>IDENTIFICATION</scope>
    <source>
        <tissue evidence="17 18">Whole body</tissue>
    </source>
</reference>
<dbReference type="InterPro" id="IPR054708">
    <property type="entry name" value="MTPAP-like_central"/>
</dbReference>
<dbReference type="Pfam" id="PF22600">
    <property type="entry name" value="MTPAP-like_central"/>
    <property type="match status" value="1"/>
</dbReference>
<evidence type="ECO:0000256" key="14">
    <source>
        <dbReference type="SAM" id="MobiDB-lite"/>
    </source>
</evidence>
<dbReference type="Pfam" id="PF00076">
    <property type="entry name" value="RRM_1"/>
    <property type="match status" value="1"/>
</dbReference>
<evidence type="ECO:0000256" key="3">
    <source>
        <dbReference type="ARBA" id="ARBA00012472"/>
    </source>
</evidence>
<dbReference type="RefSeq" id="XP_064073240.1">
    <property type="nucleotide sequence ID" value="XM_064217170.1"/>
</dbReference>
<evidence type="ECO:0000256" key="7">
    <source>
        <dbReference type="ARBA" id="ARBA00022723"/>
    </source>
</evidence>
<evidence type="ECO:0000256" key="2">
    <source>
        <dbReference type="ARBA" id="ARBA00001946"/>
    </source>
</evidence>
<dbReference type="PANTHER" id="PTHR12271:SF66">
    <property type="entry name" value="TERMINAL URIDYLYLTRANSFERASE TAILOR"/>
    <property type="match status" value="1"/>
</dbReference>
<dbReference type="GeneID" id="113396549"/>
<evidence type="ECO:0000256" key="1">
    <source>
        <dbReference type="ARBA" id="ARBA00001936"/>
    </source>
</evidence>
<evidence type="ECO:0000256" key="6">
    <source>
        <dbReference type="ARBA" id="ARBA00022695"/>
    </source>
</evidence>
<sequence length="726" mass="82392">MDTLPQPADCRKVLVTGYPSYTQPQDLTRIFSSYGTVKVVKINNKFAVLEFKDADEAKCAIEDSNEVIIYGEFLTVEQYSHKSEPTTPKREFKHSKNKVSKIVDPRALDLSGDFHQQLAGLLGAVRLAQDEVAALAQLYHDLEQALQQPWPGCVAMPFGSITTGLGIKTSDADCFIHVPPNLHHPSTNYVIKAKRILQQYPQLFAEILAIPRANTPIVKFFHIPTETNCDVTFKTPLGSQNSKLIAFLLHADPRLIPMAVVIKYWARVHGLSGTGKLTNYALTMLIIFYLQQPPVSILPAVEWLQRDADNDIIVDHWNTGFMHHHDRLPESTNTSSISELLGGFFQYYSTFNFTDLIVCPFMGSPIKKDLFKDLNLLPKEFGRYVSNIRDRLTDPMRFTTAMCVQDPFELCHNVASPITSRLAFEIKEFFRFAAAAYDKEKLNNCKGLFQIILIQKPKLSNGKLHPEFRVVIYPHIIQNIINPDWKSVITEVLKKVFEQICKIKLVRIEEKANNTGKKQKEKYLAVVDKPIWKRNQFSKLYNLMHLDFLQKQTRITEEILNVEKQQYNVQFRLILTFSQEPKNAAACIKLIEGDPVVFREFGKFFVSSMHNWFVTLIKSDLKPREKKPGHTGPNIISSIDDKDTESKVINNVDDKITEPDVIISVEALNLKSGDINSVADKKAKSEEDLNISVSQTDSCDKNLAGDSDAVENKSDTSKDNVERVTP</sequence>